<evidence type="ECO:0000313" key="3">
    <source>
        <dbReference type="EMBL" id="KAK9061260.1"/>
    </source>
</evidence>
<dbReference type="SUPFAM" id="SSF81383">
    <property type="entry name" value="F-box domain"/>
    <property type="match status" value="1"/>
</dbReference>
<dbReference type="NCBIfam" id="TIGR01640">
    <property type="entry name" value="F_box_assoc_1"/>
    <property type="match status" value="1"/>
</dbReference>
<dbReference type="InterPro" id="IPR036047">
    <property type="entry name" value="F-box-like_dom_sf"/>
</dbReference>
<dbReference type="AlphaFoldDB" id="A0AAP0GUS3"/>
<dbReference type="EMBL" id="JBCNJP010000019">
    <property type="protein sequence ID" value="KAK9061260.1"/>
    <property type="molecule type" value="Genomic_DNA"/>
</dbReference>
<feature type="domain" description="F-box" evidence="1">
    <location>
        <begin position="6"/>
        <end position="46"/>
    </location>
</feature>
<dbReference type="InterPro" id="IPR006527">
    <property type="entry name" value="F-box-assoc_dom_typ1"/>
</dbReference>
<protein>
    <recommendedName>
        <fullName evidence="1">F-box domain-containing protein</fullName>
    </recommendedName>
</protein>
<evidence type="ECO:0000313" key="4">
    <source>
        <dbReference type="Proteomes" id="UP001408789"/>
    </source>
</evidence>
<organism evidence="2 4">
    <name type="scientific">Deinandra increscens subsp. villosa</name>
    <dbReference type="NCBI Taxonomy" id="3103831"/>
    <lineage>
        <taxon>Eukaryota</taxon>
        <taxon>Viridiplantae</taxon>
        <taxon>Streptophyta</taxon>
        <taxon>Embryophyta</taxon>
        <taxon>Tracheophyta</taxon>
        <taxon>Spermatophyta</taxon>
        <taxon>Magnoliopsida</taxon>
        <taxon>eudicotyledons</taxon>
        <taxon>Gunneridae</taxon>
        <taxon>Pentapetalae</taxon>
        <taxon>asterids</taxon>
        <taxon>campanulids</taxon>
        <taxon>Asterales</taxon>
        <taxon>Asteraceae</taxon>
        <taxon>Asteroideae</taxon>
        <taxon>Heliantheae alliance</taxon>
        <taxon>Madieae</taxon>
        <taxon>Madiinae</taxon>
        <taxon>Deinandra</taxon>
    </lineage>
</organism>
<dbReference type="InterPro" id="IPR017451">
    <property type="entry name" value="F-box-assoc_interact_dom"/>
</dbReference>
<dbReference type="Pfam" id="PF07734">
    <property type="entry name" value="FBA_1"/>
    <property type="match status" value="1"/>
</dbReference>
<dbReference type="EMBL" id="JBCNJP010000019">
    <property type="protein sequence ID" value="KAK9061259.1"/>
    <property type="molecule type" value="Genomic_DNA"/>
</dbReference>
<sequence>MVNLHIGDDVLYCILARLPGKSLLRFRCVSKHWNHLISDPYLMKLRSRRMIFLPFPRPLAVIDDNVPVEDTLHSMVRISTHSPLQQYQGLADHTPVSIVGTCNGIMLLCFYDTDLRCHLILYNPLTRESKQLLVMDPLFSNHINSRIPCVLGFGDLKIVRFRLFDFPCCIRYIWDVFDLKTSSWSTPQYLETGFHFTDYAGTFVNGCLYWLIDTSILAYSVKDRVLSKISFPYGDERTNLAGLILGSLDGCLCMVEVRYGFRVWLLKEPSYVKKDPSDCPWKMAHYFAFGPKGEVFHPICITGNGKILMTNSSLQLVIYDTSKRDGSSYKTLQGLATLDDLKRANMVLDFEYIHRHDHFKYIRSMEYVESLISPSNICSI</sequence>
<dbReference type="CDD" id="cd22157">
    <property type="entry name" value="F-box_AtFBW1-like"/>
    <property type="match status" value="1"/>
</dbReference>
<evidence type="ECO:0000313" key="2">
    <source>
        <dbReference type="EMBL" id="KAK9061259.1"/>
    </source>
</evidence>
<name>A0AAP0GUS3_9ASTR</name>
<dbReference type="PANTHER" id="PTHR31672:SF13">
    <property type="entry name" value="F-BOX PROTEIN CPR30-LIKE"/>
    <property type="match status" value="1"/>
</dbReference>
<comment type="caution">
    <text evidence="2">The sequence shown here is derived from an EMBL/GenBank/DDBJ whole genome shotgun (WGS) entry which is preliminary data.</text>
</comment>
<evidence type="ECO:0000259" key="1">
    <source>
        <dbReference type="SMART" id="SM00256"/>
    </source>
</evidence>
<proteinExistence type="predicted"/>
<dbReference type="Gene3D" id="1.20.1280.50">
    <property type="match status" value="1"/>
</dbReference>
<reference evidence="2 4" key="1">
    <citation type="submission" date="2024-04" db="EMBL/GenBank/DDBJ databases">
        <title>The reference genome of an endangered Asteraceae, Deinandra increscens subsp. villosa, native to the Central Coast of California.</title>
        <authorList>
            <person name="Guilliams M."/>
            <person name="Hasenstab-Lehman K."/>
            <person name="Meyer R."/>
            <person name="Mcevoy S."/>
        </authorList>
    </citation>
    <scope>NUCLEOTIDE SEQUENCE [LARGE SCALE GENOMIC DNA]</scope>
    <source>
        <tissue evidence="2">Leaf</tissue>
    </source>
</reference>
<dbReference type="Proteomes" id="UP001408789">
    <property type="component" value="Unassembled WGS sequence"/>
</dbReference>
<keyword evidence="4" id="KW-1185">Reference proteome</keyword>
<dbReference type="SMART" id="SM00256">
    <property type="entry name" value="FBOX"/>
    <property type="match status" value="1"/>
</dbReference>
<dbReference type="InterPro" id="IPR001810">
    <property type="entry name" value="F-box_dom"/>
</dbReference>
<dbReference type="InterPro" id="IPR050796">
    <property type="entry name" value="SCF_F-box_component"/>
</dbReference>
<accession>A0AAP0GUS3</accession>
<gene>
    <name evidence="2" type="ORF">SSX86_018439</name>
    <name evidence="3" type="ORF">SSX86_018440</name>
</gene>
<dbReference type="Pfam" id="PF00646">
    <property type="entry name" value="F-box"/>
    <property type="match status" value="1"/>
</dbReference>
<dbReference type="PANTHER" id="PTHR31672">
    <property type="entry name" value="BNACNNG10540D PROTEIN"/>
    <property type="match status" value="1"/>
</dbReference>